<dbReference type="GeneID" id="94301892"/>
<dbReference type="EMBL" id="AUWU02000008">
    <property type="protein sequence ID" value="KAH0569897.1"/>
    <property type="molecule type" value="Genomic_DNA"/>
</dbReference>
<keyword evidence="2" id="KW-1185">Reference proteome</keyword>
<sequence length="91" mass="10403">MNIKYLYSHILIQKSDSDRSSTNKFTRIGPQSAVIQIESEKLTQCISSKATSEPLYDSIDSAQFEEEFMLLGSLIQHVVLRIIGFTFNERD</sequence>
<dbReference type="Proteomes" id="UP000018208">
    <property type="component" value="Unassembled WGS sequence"/>
</dbReference>
<name>A0A9P8RUN3_9EUKA</name>
<organism evidence="1 2">
    <name type="scientific">Spironucleus salmonicida</name>
    <dbReference type="NCBI Taxonomy" id="348837"/>
    <lineage>
        <taxon>Eukaryota</taxon>
        <taxon>Metamonada</taxon>
        <taxon>Diplomonadida</taxon>
        <taxon>Hexamitidae</taxon>
        <taxon>Hexamitinae</taxon>
        <taxon>Spironucleus</taxon>
    </lineage>
</organism>
<protein>
    <submittedName>
        <fullName evidence="1">Uncharacterized protein</fullName>
    </submittedName>
</protein>
<reference evidence="1 2" key="1">
    <citation type="journal article" date="2014" name="PLoS Genet.">
        <title>The Genome of Spironucleus salmonicida Highlights a Fish Pathogen Adapted to Fluctuating Environments.</title>
        <authorList>
            <person name="Xu F."/>
            <person name="Jerlstrom-Hultqvist J."/>
            <person name="Einarsson E."/>
            <person name="Astvaldsson A."/>
            <person name="Svard S.G."/>
            <person name="Andersson J.O."/>
        </authorList>
    </citation>
    <scope>NUCLEOTIDE SEQUENCE [LARGE SCALE GENOMIC DNA]</scope>
    <source>
        <strain evidence="1 2">ATCC 50377</strain>
    </source>
</reference>
<evidence type="ECO:0000313" key="2">
    <source>
        <dbReference type="Proteomes" id="UP000018208"/>
    </source>
</evidence>
<gene>
    <name evidence="1" type="ORF">SS50377_27869</name>
</gene>
<proteinExistence type="predicted"/>
<dbReference type="KEGG" id="ssao:94301892"/>
<evidence type="ECO:0000313" key="1">
    <source>
        <dbReference type="EMBL" id="KAH0569897.1"/>
    </source>
</evidence>
<accession>A0A9P8RUN3</accession>
<comment type="caution">
    <text evidence="1">The sequence shown here is derived from an EMBL/GenBank/DDBJ whole genome shotgun (WGS) entry which is preliminary data.</text>
</comment>
<dbReference type="AlphaFoldDB" id="A0A9P8RUN3"/>
<dbReference type="RefSeq" id="XP_067760670.1">
    <property type="nucleotide sequence ID" value="XM_067911648.1"/>
</dbReference>